<dbReference type="PANTHER" id="PTHR34070">
    <property type="entry name" value="ARMADILLO-TYPE FOLD"/>
    <property type="match status" value="1"/>
</dbReference>
<comment type="caution">
    <text evidence="1">The sequence shown here is derived from an EMBL/GenBank/DDBJ whole genome shotgun (WGS) entry which is preliminary data.</text>
</comment>
<accession>W4LUD2</accession>
<dbReference type="InterPro" id="IPR016024">
    <property type="entry name" value="ARM-type_fold"/>
</dbReference>
<dbReference type="Gene3D" id="1.25.10.90">
    <property type="match status" value="1"/>
</dbReference>
<dbReference type="Proteomes" id="UP000019140">
    <property type="component" value="Unassembled WGS sequence"/>
</dbReference>
<gene>
    <name evidence="1" type="ORF">ETSY2_36890</name>
</gene>
<proteinExistence type="predicted"/>
<name>W4LUD2_9BACT</name>
<dbReference type="EMBL" id="AZHX01001603">
    <property type="protein sequence ID" value="ETX01598.1"/>
    <property type="molecule type" value="Genomic_DNA"/>
</dbReference>
<dbReference type="Pfam" id="PF08713">
    <property type="entry name" value="DNA_alkylation"/>
    <property type="match status" value="1"/>
</dbReference>
<organism evidence="1 2">
    <name type="scientific">Candidatus Entotheonella gemina</name>
    <dbReference type="NCBI Taxonomy" id="1429439"/>
    <lineage>
        <taxon>Bacteria</taxon>
        <taxon>Pseudomonadati</taxon>
        <taxon>Nitrospinota/Tectimicrobiota group</taxon>
        <taxon>Candidatus Tectimicrobiota</taxon>
        <taxon>Candidatus Entotheonellia</taxon>
        <taxon>Candidatus Entotheonellales</taxon>
        <taxon>Candidatus Entotheonellaceae</taxon>
        <taxon>Candidatus Entotheonella</taxon>
    </lineage>
</organism>
<dbReference type="PANTHER" id="PTHR34070:SF1">
    <property type="entry name" value="DNA ALKYLATION REPAIR PROTEIN"/>
    <property type="match status" value="1"/>
</dbReference>
<sequence length="259" mass="29998">MKIVSLSSTGYDLLMKIVSLSSTGYDLPMKIAETFIRDITSYRDSVQAARAKSYHKSTREHWGIPTPSLDAVVKRYARQHAVPTLLPLSQALWQTEIFDLMIAAGRILAQQKIPPSADLWRILTTYLNDVDGWALEDQLYHAAWKCLLQTPALLDEIETWTAHENMWMRRAALIYTLPYTKPGYDPERMLTWMGTYASDPEWFIQKAIGWWLRELGTHNPQRVIQFLNVHWALLKGVARKEATRKLDEQWLQQLSRSLP</sequence>
<dbReference type="InterPro" id="IPR014825">
    <property type="entry name" value="DNA_alkylation"/>
</dbReference>
<dbReference type="HOGENOM" id="CLU_086977_0_0_7"/>
<protein>
    <recommendedName>
        <fullName evidence="3">DNA alkylation repair protein</fullName>
    </recommendedName>
</protein>
<evidence type="ECO:0000313" key="2">
    <source>
        <dbReference type="Proteomes" id="UP000019140"/>
    </source>
</evidence>
<dbReference type="AlphaFoldDB" id="W4LUD2"/>
<reference evidence="1 2" key="1">
    <citation type="journal article" date="2014" name="Nature">
        <title>An environmental bacterial taxon with a large and distinct metabolic repertoire.</title>
        <authorList>
            <person name="Wilson M.C."/>
            <person name="Mori T."/>
            <person name="Ruckert C."/>
            <person name="Uria A.R."/>
            <person name="Helf M.J."/>
            <person name="Takada K."/>
            <person name="Gernert C."/>
            <person name="Steffens U.A."/>
            <person name="Heycke N."/>
            <person name="Schmitt S."/>
            <person name="Rinke C."/>
            <person name="Helfrich E.J."/>
            <person name="Brachmann A.O."/>
            <person name="Gurgui C."/>
            <person name="Wakimoto T."/>
            <person name="Kracht M."/>
            <person name="Crusemann M."/>
            <person name="Hentschel U."/>
            <person name="Abe I."/>
            <person name="Matsunaga S."/>
            <person name="Kalinowski J."/>
            <person name="Takeyama H."/>
            <person name="Piel J."/>
        </authorList>
    </citation>
    <scope>NUCLEOTIDE SEQUENCE [LARGE SCALE GENOMIC DNA]</scope>
    <source>
        <strain evidence="2">TSY2</strain>
    </source>
</reference>
<dbReference type="PATRIC" id="fig|1429439.4.peg.6228"/>
<evidence type="ECO:0000313" key="1">
    <source>
        <dbReference type="EMBL" id="ETX01598.1"/>
    </source>
</evidence>
<keyword evidence="2" id="KW-1185">Reference proteome</keyword>
<evidence type="ECO:0008006" key="3">
    <source>
        <dbReference type="Google" id="ProtNLM"/>
    </source>
</evidence>
<dbReference type="CDD" id="cd06561">
    <property type="entry name" value="AlkD_like"/>
    <property type="match status" value="1"/>
</dbReference>
<dbReference type="SUPFAM" id="SSF48371">
    <property type="entry name" value="ARM repeat"/>
    <property type="match status" value="1"/>
</dbReference>